<comment type="caution">
    <text evidence="1">The sequence shown here is derived from an EMBL/GenBank/DDBJ whole genome shotgun (WGS) entry which is preliminary data.</text>
</comment>
<sequence length="75" mass="8611">MRQSWVQKRKRNKIVAAIAVVAVAVAVAVIVTVTASKYKKIGQGKEARQLREPIETRTDWMMMNSTDKQRKKNRI</sequence>
<dbReference type="AlphaFoldDB" id="A0A5J4V9S5"/>
<reference evidence="1 2" key="1">
    <citation type="submission" date="2019-03" db="EMBL/GenBank/DDBJ databases">
        <title>Single cell metagenomics reveals metabolic interactions within the superorganism composed of flagellate Streblomastix strix and complex community of Bacteroidetes bacteria on its surface.</title>
        <authorList>
            <person name="Treitli S.C."/>
            <person name="Kolisko M."/>
            <person name="Husnik F."/>
            <person name="Keeling P."/>
            <person name="Hampl V."/>
        </authorList>
    </citation>
    <scope>NUCLEOTIDE SEQUENCE [LARGE SCALE GENOMIC DNA]</scope>
    <source>
        <strain evidence="1">ST1C</strain>
    </source>
</reference>
<dbReference type="EMBL" id="SNRW01008576">
    <property type="protein sequence ID" value="KAA6379309.1"/>
    <property type="molecule type" value="Genomic_DNA"/>
</dbReference>
<proteinExistence type="predicted"/>
<protein>
    <submittedName>
        <fullName evidence="1">Uncharacterized protein</fullName>
    </submittedName>
</protein>
<name>A0A5J4V9S5_9EUKA</name>
<dbReference type="Proteomes" id="UP000324800">
    <property type="component" value="Unassembled WGS sequence"/>
</dbReference>
<evidence type="ECO:0000313" key="1">
    <source>
        <dbReference type="EMBL" id="KAA6379309.1"/>
    </source>
</evidence>
<accession>A0A5J4V9S5</accession>
<organism evidence="1 2">
    <name type="scientific">Streblomastix strix</name>
    <dbReference type="NCBI Taxonomy" id="222440"/>
    <lineage>
        <taxon>Eukaryota</taxon>
        <taxon>Metamonada</taxon>
        <taxon>Preaxostyla</taxon>
        <taxon>Oxymonadida</taxon>
        <taxon>Streblomastigidae</taxon>
        <taxon>Streblomastix</taxon>
    </lineage>
</organism>
<evidence type="ECO:0000313" key="2">
    <source>
        <dbReference type="Proteomes" id="UP000324800"/>
    </source>
</evidence>
<gene>
    <name evidence="1" type="ORF">EZS28_025164</name>
</gene>